<dbReference type="PANTHER" id="PTHR21483:SF18">
    <property type="entry name" value="RNA POLYMERASE II-ASSOCIATED PROTEIN 1"/>
    <property type="match status" value="1"/>
</dbReference>
<evidence type="ECO:0000313" key="4">
    <source>
        <dbReference type="Proteomes" id="UP001470230"/>
    </source>
</evidence>
<protein>
    <submittedName>
        <fullName evidence="3">RNA polymerase II associated protein 1</fullName>
    </submittedName>
</protein>
<feature type="compositionally biased region" description="Basic residues" evidence="1">
    <location>
        <begin position="42"/>
        <end position="53"/>
    </location>
</feature>
<name>A0ABR2K4U9_9EUKA</name>
<evidence type="ECO:0000256" key="1">
    <source>
        <dbReference type="SAM" id="MobiDB-lite"/>
    </source>
</evidence>
<dbReference type="SUPFAM" id="SSF48371">
    <property type="entry name" value="ARM repeat"/>
    <property type="match status" value="1"/>
</dbReference>
<reference evidence="3 4" key="1">
    <citation type="submission" date="2024-04" db="EMBL/GenBank/DDBJ databases">
        <title>Tritrichomonas musculus Genome.</title>
        <authorList>
            <person name="Alves-Ferreira E."/>
            <person name="Grigg M."/>
            <person name="Lorenzi H."/>
            <person name="Galac M."/>
        </authorList>
    </citation>
    <scope>NUCLEOTIDE SEQUENCE [LARGE SCALE GENOMIC DNA]</scope>
    <source>
        <strain evidence="3 4">EAF2021</strain>
    </source>
</reference>
<keyword evidence="4" id="KW-1185">Reference proteome</keyword>
<dbReference type="Proteomes" id="UP001470230">
    <property type="component" value="Unassembled WGS sequence"/>
</dbReference>
<dbReference type="EMBL" id="JAPFFF010000007">
    <property type="protein sequence ID" value="KAK8885942.1"/>
    <property type="molecule type" value="Genomic_DNA"/>
</dbReference>
<accession>A0ABR2K4U9</accession>
<evidence type="ECO:0000313" key="3">
    <source>
        <dbReference type="EMBL" id="KAK8885942.1"/>
    </source>
</evidence>
<sequence length="691" mass="79036">MSNQDSLSSSTLAKNIEIHESRPPPPLKKPKNIENGFPKAKPILKKMNVKKTVNKKEEAEDMNEEMLEGENQNDKPFAKITSRYDFNGNEITNMKESDETHLRGLHQHNDSSEKPGYAIYELAVLCRSQNSSQRAFAISMVSNIVNKNPKIIDKDIKEAQIPVIAVNALFPPTNLSVKTAAIDLITNLLTYKFKNPFSIYPYPAIPPDTVMTLEFATYASDFIEASLKNEVCLDFLAHIASKTQFDITKLSKLPPSIYLFHLSRSVFINWGTVFAKEQALSVIESFSEKNVDQDEAQYKRKLELVKEAAVVLRFIKELPSTEVLEKLPPLVLAILLSRAENIENYKKFLPSILPLCPDPFALEYISSLCSYSFMENEGKEIITIDEANKSIQNASFSSSYVIIKAFTNKHISSPLINSAAKTFNIPDKFPQTIEECWEHRDVICGFSEYVLHTRSLDILPKLLPCLFSFTNPAADMIAHNIFGLNISNERPVDPNELFGHLSKCDKSQINQILNIGIHFPMHYSLPVFDRQDENEISDIICDFLDRFEDPLPPKSLRPLDLSNYFERFLFDCFEIPSFQKMAYFCISKGADPEVRQNFWTSCSRYLSRITMKNVRKDVINVMEDDREVLACMVQTLRESRPVETDFLMIAVHQLKSYLILHKGETSGEVFFEHCKRLPEFWSSKILSFMDK</sequence>
<comment type="caution">
    <text evidence="3">The sequence shown here is derived from an EMBL/GenBank/DDBJ whole genome shotgun (WGS) entry which is preliminary data.</text>
</comment>
<dbReference type="InterPro" id="IPR016024">
    <property type="entry name" value="ARM-type_fold"/>
</dbReference>
<evidence type="ECO:0000259" key="2">
    <source>
        <dbReference type="Pfam" id="PF08620"/>
    </source>
</evidence>
<feature type="compositionally biased region" description="Polar residues" evidence="1">
    <location>
        <begin position="1"/>
        <end position="13"/>
    </location>
</feature>
<dbReference type="InterPro" id="IPR039913">
    <property type="entry name" value="RPAP1/Rba50"/>
</dbReference>
<proteinExistence type="predicted"/>
<dbReference type="InterPro" id="IPR013929">
    <property type="entry name" value="RPAP1_C"/>
</dbReference>
<feature type="region of interest" description="Disordered" evidence="1">
    <location>
        <begin position="1"/>
        <end position="56"/>
    </location>
</feature>
<dbReference type="PANTHER" id="PTHR21483">
    <property type="entry name" value="RNA POLYMERASE II-ASSOCIATED PROTEIN 1"/>
    <property type="match status" value="1"/>
</dbReference>
<organism evidence="3 4">
    <name type="scientific">Tritrichomonas musculus</name>
    <dbReference type="NCBI Taxonomy" id="1915356"/>
    <lineage>
        <taxon>Eukaryota</taxon>
        <taxon>Metamonada</taxon>
        <taxon>Parabasalia</taxon>
        <taxon>Tritrichomonadida</taxon>
        <taxon>Tritrichomonadidae</taxon>
        <taxon>Tritrichomonas</taxon>
    </lineage>
</organism>
<dbReference type="Pfam" id="PF08620">
    <property type="entry name" value="RPAP1_C"/>
    <property type="match status" value="1"/>
</dbReference>
<feature type="domain" description="RPAP1 C-terminal" evidence="2">
    <location>
        <begin position="82"/>
        <end position="147"/>
    </location>
</feature>
<gene>
    <name evidence="3" type="ORF">M9Y10_041401</name>
</gene>